<feature type="transmembrane region" description="Helical" evidence="13">
    <location>
        <begin position="501"/>
        <end position="526"/>
    </location>
</feature>
<dbReference type="HAMAP" id="MF_01810">
    <property type="entry name" value="YidC_type1"/>
    <property type="match status" value="1"/>
</dbReference>
<feature type="domain" description="Membrane insertase YidC N-terminal" evidence="15">
    <location>
        <begin position="80"/>
        <end position="351"/>
    </location>
</feature>
<dbReference type="PRINTS" id="PR01900">
    <property type="entry name" value="YIDCPROTEIN"/>
</dbReference>
<evidence type="ECO:0000256" key="8">
    <source>
        <dbReference type="ARBA" id="ARBA00022989"/>
    </source>
</evidence>
<dbReference type="InterPro" id="IPR038221">
    <property type="entry name" value="YidC_periplasmic_sf"/>
</dbReference>
<evidence type="ECO:0000256" key="4">
    <source>
        <dbReference type="ARBA" id="ARBA00022448"/>
    </source>
</evidence>
<dbReference type="InterPro" id="IPR019998">
    <property type="entry name" value="Membr_insert_YidC"/>
</dbReference>
<dbReference type="Pfam" id="PF02096">
    <property type="entry name" value="60KD_IMP"/>
    <property type="match status" value="1"/>
</dbReference>
<dbReference type="KEGG" id="parm:PADco_2990"/>
<dbReference type="PANTHER" id="PTHR12428:SF65">
    <property type="entry name" value="CYTOCHROME C OXIDASE ASSEMBLY PROTEIN COX18, MITOCHONDRIAL"/>
    <property type="match status" value="1"/>
</dbReference>
<name>A0A7R6W011_9PROT</name>
<evidence type="ECO:0000313" key="17">
    <source>
        <dbReference type="Proteomes" id="UP000595708"/>
    </source>
</evidence>
<evidence type="ECO:0000256" key="7">
    <source>
        <dbReference type="ARBA" id="ARBA00022927"/>
    </source>
</evidence>
<dbReference type="GO" id="GO:0015031">
    <property type="term" value="P:protein transport"/>
    <property type="evidence" value="ECO:0007669"/>
    <property type="project" value="UniProtKB-KW"/>
</dbReference>
<dbReference type="GO" id="GO:0051205">
    <property type="term" value="P:protein insertion into membrane"/>
    <property type="evidence" value="ECO:0007669"/>
    <property type="project" value="TreeGrafter"/>
</dbReference>
<feature type="transmembrane region" description="Helical" evidence="13">
    <location>
        <begin position="362"/>
        <end position="385"/>
    </location>
</feature>
<evidence type="ECO:0000256" key="1">
    <source>
        <dbReference type="ARBA" id="ARBA00004429"/>
    </source>
</evidence>
<keyword evidence="4 13" id="KW-0813">Transport</keyword>
<evidence type="ECO:0000256" key="9">
    <source>
        <dbReference type="ARBA" id="ARBA00023136"/>
    </source>
</evidence>
<sequence>MDVKRIILWIIFFFSLLMIFNSWINFNNNKSFFFQNIIKKTTLLNKYDIKKSSIIHNKKQKIFSEKKFIKKNCNVKRKIITITTDIIKADIDTIGGTLRKLELLKYKDSNNSINNFKLFNCTSNNIYLAKSSLLNKELPNSNSEFIALPGKRTLGNDDCIKLILESKKNDIKLTKTYIFRRGDYKIDIIHTITNYSNKSVIPLLQMELIRDGNIPDGESYFCRTFTGLAAYNNIDKFKKIAFKDIEDSKRLYLNQSHDGWIAIVQHYFVSAIIPPNGMKREVFIKKISNNLYKINSILEINKISPNSKVNIKSYLYSGPQISDMLLKTDPNLDLVKDYGWLTIFSKLVFKLMVYIHTIFNNWGWSIIFLTILIKLIFFPLSAVSYKNMLKMKLLSPKIQEIRDRHKKNIKKANEEIVYLYKKEKINPFSSIFPVIIQVPIFISLYSVLLNSIEIRNAPWLGWIHDLSSPDKFYILPLFMMISMMIQNHFNSQSLNPIQNIISKFVPIIFSIVFFFFPSGLVLYWLINNTLTIIQQWIINRN</sequence>
<evidence type="ECO:0000256" key="5">
    <source>
        <dbReference type="ARBA" id="ARBA00022475"/>
    </source>
</evidence>
<dbReference type="InterPro" id="IPR001708">
    <property type="entry name" value="YidC/ALB3/OXA1/COX18"/>
</dbReference>
<evidence type="ECO:0000256" key="6">
    <source>
        <dbReference type="ARBA" id="ARBA00022692"/>
    </source>
</evidence>
<keyword evidence="6 13" id="KW-0812">Transmembrane</keyword>
<keyword evidence="9 13" id="KW-0472">Membrane</keyword>
<keyword evidence="8 13" id="KW-1133">Transmembrane helix</keyword>
<evidence type="ECO:0000259" key="15">
    <source>
        <dbReference type="Pfam" id="PF14849"/>
    </source>
</evidence>
<evidence type="ECO:0000256" key="2">
    <source>
        <dbReference type="ARBA" id="ARBA00010527"/>
    </source>
</evidence>
<dbReference type="InterPro" id="IPR028055">
    <property type="entry name" value="YidC/Oxa/ALB_C"/>
</dbReference>
<evidence type="ECO:0000256" key="11">
    <source>
        <dbReference type="ARBA" id="ARBA00033245"/>
    </source>
</evidence>
<feature type="transmembrane region" description="Helical" evidence="13">
    <location>
        <begin position="6"/>
        <end position="26"/>
    </location>
</feature>
<feature type="transmembrane region" description="Helical" evidence="13">
    <location>
        <begin position="431"/>
        <end position="452"/>
    </location>
</feature>
<evidence type="ECO:0000256" key="10">
    <source>
        <dbReference type="ARBA" id="ARBA00023186"/>
    </source>
</evidence>
<evidence type="ECO:0000256" key="3">
    <source>
        <dbReference type="ARBA" id="ARBA00015325"/>
    </source>
</evidence>
<keyword evidence="5 13" id="KW-1003">Cell membrane</keyword>
<feature type="transmembrane region" description="Helical" evidence="13">
    <location>
        <begin position="472"/>
        <end position="489"/>
    </location>
</feature>
<comment type="similarity">
    <text evidence="2 13">Belongs to the OXA1/ALB3/YidC family. Type 1 subfamily.</text>
</comment>
<comment type="function">
    <text evidence="13">Required for the insertion and/or proper folding and/or complex formation of integral membrane proteins into the membrane. Involved in integration of membrane proteins that insert both dependently and independently of the Sec translocase complex, as well as at least some lipoproteins. Aids folding of multispanning membrane proteins.</text>
</comment>
<protein>
    <recommendedName>
        <fullName evidence="3 13">Membrane protein insertase YidC</fullName>
    </recommendedName>
    <alternativeName>
        <fullName evidence="12 13">Foldase YidC</fullName>
    </alternativeName>
    <alternativeName>
        <fullName evidence="11 13">Membrane integrase YidC</fullName>
    </alternativeName>
    <alternativeName>
        <fullName evidence="13">Membrane protein YidC</fullName>
    </alternativeName>
</protein>
<dbReference type="InterPro" id="IPR028053">
    <property type="entry name" value="Membr_insert_YidC_N"/>
</dbReference>
<dbReference type="PRINTS" id="PR00701">
    <property type="entry name" value="60KDINNERMP"/>
</dbReference>
<gene>
    <name evidence="13 16" type="primary">yidC</name>
    <name evidence="16" type="ORF">PADco_2990</name>
</gene>
<dbReference type="AlphaFoldDB" id="A0A7R6W011"/>
<proteinExistence type="inferred from homology"/>
<accession>A0A7R6W011</accession>
<comment type="subcellular location">
    <subcellularLocation>
        <location evidence="1">Cell inner membrane</location>
        <topology evidence="1">Multi-pass membrane protein</topology>
    </subcellularLocation>
    <subcellularLocation>
        <location evidence="13">Cell membrane</location>
        <topology evidence="13">Multi-pass membrane protein</topology>
    </subcellularLocation>
</comment>
<keyword evidence="10 13" id="KW-0143">Chaperone</keyword>
<keyword evidence="17" id="KW-1185">Reference proteome</keyword>
<evidence type="ECO:0000313" key="16">
    <source>
        <dbReference type="EMBL" id="BCG49719.1"/>
    </source>
</evidence>
<dbReference type="Pfam" id="PF14849">
    <property type="entry name" value="YidC_periplas"/>
    <property type="match status" value="1"/>
</dbReference>
<evidence type="ECO:0000256" key="12">
    <source>
        <dbReference type="ARBA" id="ARBA00033342"/>
    </source>
</evidence>
<feature type="domain" description="Membrane insertase YidC/Oxa/ALB C-terminal" evidence="14">
    <location>
        <begin position="362"/>
        <end position="540"/>
    </location>
</feature>
<dbReference type="GO" id="GO:0005886">
    <property type="term" value="C:plasma membrane"/>
    <property type="evidence" value="ECO:0007669"/>
    <property type="project" value="UniProtKB-SubCell"/>
</dbReference>
<evidence type="ECO:0000256" key="13">
    <source>
        <dbReference type="HAMAP-Rule" id="MF_01810"/>
    </source>
</evidence>
<dbReference type="GO" id="GO:0032977">
    <property type="term" value="F:membrane insertase activity"/>
    <property type="evidence" value="ECO:0007669"/>
    <property type="project" value="InterPro"/>
</dbReference>
<dbReference type="CDD" id="cd20070">
    <property type="entry name" value="5TM_YidC_Alb3"/>
    <property type="match status" value="1"/>
</dbReference>
<dbReference type="NCBIfam" id="NF002352">
    <property type="entry name" value="PRK01318.1-3"/>
    <property type="match status" value="1"/>
</dbReference>
<dbReference type="Proteomes" id="UP000595708">
    <property type="component" value="Chromosome"/>
</dbReference>
<reference evidence="16 17" key="1">
    <citation type="journal article" date="2020" name="Genome Biol. Evol.">
        <title>Comparative Genomics Underlines Multiple Roles of Profftella, an Obligate Symbiont of Psyllids: Providing Toxins, Vitamins, and Carotenoids.</title>
        <authorList>
            <person name="Nakabachi A."/>
            <person name="Piel J."/>
            <person name="Malenovsky I."/>
            <person name="Hirose Y."/>
        </authorList>
    </citation>
    <scope>NUCLEOTIDE SEQUENCE [LARGE SCALE GENOMIC DNA]</scope>
    <source>
        <strain evidence="16 17">Dco</strain>
    </source>
</reference>
<dbReference type="Gene3D" id="2.70.98.90">
    <property type="match status" value="1"/>
</dbReference>
<evidence type="ECO:0000259" key="14">
    <source>
        <dbReference type="Pfam" id="PF02096"/>
    </source>
</evidence>
<dbReference type="CDD" id="cd19961">
    <property type="entry name" value="EcYidC-like_peri"/>
    <property type="match status" value="1"/>
</dbReference>
<keyword evidence="7 13" id="KW-0653">Protein transport</keyword>
<dbReference type="EMBL" id="AP023215">
    <property type="protein sequence ID" value="BCG49719.1"/>
    <property type="molecule type" value="Genomic_DNA"/>
</dbReference>
<dbReference type="NCBIfam" id="TIGR03593">
    <property type="entry name" value="yidC_nterm"/>
    <property type="match status" value="1"/>
</dbReference>
<dbReference type="PANTHER" id="PTHR12428">
    <property type="entry name" value="OXA1"/>
    <property type="match status" value="1"/>
</dbReference>
<dbReference type="NCBIfam" id="TIGR03592">
    <property type="entry name" value="yidC_oxa1_cterm"/>
    <property type="match status" value="1"/>
</dbReference>
<organism evidence="16 17">
    <name type="scientific">Candidatus Profftella armatura</name>
    <name type="common">Diaphorina cf. continua</name>
    <dbReference type="NCBI Taxonomy" id="2661583"/>
    <lineage>
        <taxon>Bacteria</taxon>
        <taxon>Pseudomonadati</taxon>
        <taxon>Pseudomonadota</taxon>
        <taxon>Betaproteobacteria</taxon>
        <taxon>Candidatus Profftella</taxon>
    </lineage>
</organism>
<comment type="subunit">
    <text evidence="13">Interacts with the Sec translocase complex via SecD. Specifically interacts with transmembrane segments of nascent integral membrane proteins during membrane integration.</text>
</comment>
<dbReference type="RefSeq" id="WP_201329704.1">
    <property type="nucleotide sequence ID" value="NZ_AP023215.1"/>
</dbReference>
<dbReference type="InterPro" id="IPR047196">
    <property type="entry name" value="YidC_ALB_C"/>
</dbReference>